<evidence type="ECO:0000313" key="1">
    <source>
        <dbReference type="EMBL" id="KAE9609795.1"/>
    </source>
</evidence>
<keyword evidence="2" id="KW-1185">Reference proteome</keyword>
<evidence type="ECO:0000313" key="2">
    <source>
        <dbReference type="Proteomes" id="UP000447434"/>
    </source>
</evidence>
<comment type="caution">
    <text evidence="1">The sequence shown here is derived from an EMBL/GenBank/DDBJ whole genome shotgun (WGS) entry which is preliminary data.</text>
</comment>
<gene>
    <name evidence="1" type="ORF">Lalb_Chr07g0179831</name>
</gene>
<accession>A0A6A4Q6K9</accession>
<protein>
    <submittedName>
        <fullName evidence="1">Uncharacterized protein</fullName>
    </submittedName>
</protein>
<organism evidence="1 2">
    <name type="scientific">Lupinus albus</name>
    <name type="common">White lupine</name>
    <name type="synonym">Lupinus termis</name>
    <dbReference type="NCBI Taxonomy" id="3870"/>
    <lineage>
        <taxon>Eukaryota</taxon>
        <taxon>Viridiplantae</taxon>
        <taxon>Streptophyta</taxon>
        <taxon>Embryophyta</taxon>
        <taxon>Tracheophyta</taxon>
        <taxon>Spermatophyta</taxon>
        <taxon>Magnoliopsida</taxon>
        <taxon>eudicotyledons</taxon>
        <taxon>Gunneridae</taxon>
        <taxon>Pentapetalae</taxon>
        <taxon>rosids</taxon>
        <taxon>fabids</taxon>
        <taxon>Fabales</taxon>
        <taxon>Fabaceae</taxon>
        <taxon>Papilionoideae</taxon>
        <taxon>50 kb inversion clade</taxon>
        <taxon>genistoids sensu lato</taxon>
        <taxon>core genistoids</taxon>
        <taxon>Genisteae</taxon>
        <taxon>Lupinus</taxon>
    </lineage>
</organism>
<dbReference type="AlphaFoldDB" id="A0A6A4Q6K9"/>
<proteinExistence type="predicted"/>
<reference evidence="2" key="1">
    <citation type="journal article" date="2020" name="Nat. Commun.">
        <title>Genome sequence of the cluster root forming white lupin.</title>
        <authorList>
            <person name="Hufnagel B."/>
            <person name="Marques A."/>
            <person name="Soriano A."/>
            <person name="Marques L."/>
            <person name="Divol F."/>
            <person name="Doumas P."/>
            <person name="Sallet E."/>
            <person name="Mancinotti D."/>
            <person name="Carrere S."/>
            <person name="Marande W."/>
            <person name="Arribat S."/>
            <person name="Keller J."/>
            <person name="Huneau C."/>
            <person name="Blein T."/>
            <person name="Aime D."/>
            <person name="Laguerre M."/>
            <person name="Taylor J."/>
            <person name="Schubert V."/>
            <person name="Nelson M."/>
            <person name="Geu-Flores F."/>
            <person name="Crespi M."/>
            <person name="Gallardo-Guerrero K."/>
            <person name="Delaux P.-M."/>
            <person name="Salse J."/>
            <person name="Berges H."/>
            <person name="Guyot R."/>
            <person name="Gouzy J."/>
            <person name="Peret B."/>
        </authorList>
    </citation>
    <scope>NUCLEOTIDE SEQUENCE [LARGE SCALE GENOMIC DNA]</scope>
    <source>
        <strain evidence="2">cv. Amiga</strain>
    </source>
</reference>
<dbReference type="EMBL" id="WOCE01000007">
    <property type="protein sequence ID" value="KAE9609795.1"/>
    <property type="molecule type" value="Genomic_DNA"/>
</dbReference>
<dbReference type="Proteomes" id="UP000447434">
    <property type="component" value="Chromosome 7"/>
</dbReference>
<sequence length="70" mass="7823">MVDELHFQNGAILVVVKIGYQNRRASVKFSPIWPIESNELKGREKEHGIDSVTNVDEAIREASESGKVSI</sequence>
<name>A0A6A4Q6K9_LUPAL</name>